<reference evidence="7 8" key="1">
    <citation type="submission" date="2019-11" db="EMBL/GenBank/DDBJ databases">
        <authorList>
            <person name="Zheng R.K."/>
            <person name="Sun C.M."/>
        </authorList>
    </citation>
    <scope>NUCLEOTIDE SEQUENCE [LARGE SCALE GENOMIC DNA]</scope>
    <source>
        <strain evidence="7 8">WC007</strain>
    </source>
</reference>
<organism evidence="7 8">
    <name type="scientific">Maribellus comscasis</name>
    <dbReference type="NCBI Taxonomy" id="2681766"/>
    <lineage>
        <taxon>Bacteria</taxon>
        <taxon>Pseudomonadati</taxon>
        <taxon>Bacteroidota</taxon>
        <taxon>Bacteroidia</taxon>
        <taxon>Marinilabiliales</taxon>
        <taxon>Prolixibacteraceae</taxon>
        <taxon>Maribellus</taxon>
    </lineage>
</organism>
<dbReference type="SUPFAM" id="SSF102114">
    <property type="entry name" value="Radical SAM enzymes"/>
    <property type="match status" value="1"/>
</dbReference>
<dbReference type="Proteomes" id="UP000428260">
    <property type="component" value="Chromosome"/>
</dbReference>
<dbReference type="Gene3D" id="3.20.20.70">
    <property type="entry name" value="Aldolase class I"/>
    <property type="match status" value="1"/>
</dbReference>
<dbReference type="GO" id="GO:0046872">
    <property type="term" value="F:metal ion binding"/>
    <property type="evidence" value="ECO:0007669"/>
    <property type="project" value="UniProtKB-KW"/>
</dbReference>
<accession>A0A6I6K1T8</accession>
<dbReference type="InterPro" id="IPR058240">
    <property type="entry name" value="rSAM_sf"/>
</dbReference>
<evidence type="ECO:0000256" key="1">
    <source>
        <dbReference type="ARBA" id="ARBA00001966"/>
    </source>
</evidence>
<evidence type="ECO:0000259" key="6">
    <source>
        <dbReference type="PROSITE" id="PS51918"/>
    </source>
</evidence>
<keyword evidence="5" id="KW-0411">Iron-sulfur</keyword>
<keyword evidence="3" id="KW-0479">Metal-binding</keyword>
<gene>
    <name evidence="7" type="ORF">GM418_29255</name>
</gene>
<keyword evidence="4" id="KW-0408">Iron</keyword>
<dbReference type="GO" id="GO:0003824">
    <property type="term" value="F:catalytic activity"/>
    <property type="evidence" value="ECO:0007669"/>
    <property type="project" value="InterPro"/>
</dbReference>
<dbReference type="CDD" id="cd01335">
    <property type="entry name" value="Radical_SAM"/>
    <property type="match status" value="1"/>
</dbReference>
<evidence type="ECO:0000313" key="8">
    <source>
        <dbReference type="Proteomes" id="UP000428260"/>
    </source>
</evidence>
<protein>
    <submittedName>
        <fullName evidence="7">Radical SAM protein</fullName>
    </submittedName>
</protein>
<dbReference type="KEGG" id="mcos:GM418_29255"/>
<dbReference type="InterPro" id="IPR006638">
    <property type="entry name" value="Elp3/MiaA/NifB-like_rSAM"/>
</dbReference>
<dbReference type="SMART" id="SM00729">
    <property type="entry name" value="Elp3"/>
    <property type="match status" value="1"/>
</dbReference>
<proteinExistence type="predicted"/>
<name>A0A6I6K1T8_9BACT</name>
<feature type="domain" description="Radical SAM core" evidence="6">
    <location>
        <begin position="34"/>
        <end position="255"/>
    </location>
</feature>
<evidence type="ECO:0000256" key="3">
    <source>
        <dbReference type="ARBA" id="ARBA00022723"/>
    </source>
</evidence>
<dbReference type="InterPro" id="IPR007197">
    <property type="entry name" value="rSAM"/>
</dbReference>
<keyword evidence="8" id="KW-1185">Reference proteome</keyword>
<sequence>MNRDAALYWLNVDNKSSEFYQMIDLSNQQSRKQFGNRGYVFAQIGMNAEPCSKDCKFCSLGMSHYSVGDKWQRGIEDLTPEIQQLLSEGMDDFFLMATADYSIKKFIKIATEVRKLLPDEVRFVANVGDFDFETAKELKSVGVTGAYHIKRLREGIDTLIEPQLREKTIENIVKAGLELYYCIEPIGPEHSYEEILDSIYFASQFPIDAMAVMRRIPVPGTPLFNKGQINAMELTKIVAVTNLVIKPSRSMNVHEPTQMSLLAGVNQLYAEVGANPRDTNPDTKDGRGFTPTMAWQMLTEAGYLRENSN</sequence>
<dbReference type="RefSeq" id="WP_158871659.1">
    <property type="nucleotide sequence ID" value="NZ_CP046401.1"/>
</dbReference>
<evidence type="ECO:0000256" key="4">
    <source>
        <dbReference type="ARBA" id="ARBA00023004"/>
    </source>
</evidence>
<dbReference type="InterPro" id="IPR013785">
    <property type="entry name" value="Aldolase_TIM"/>
</dbReference>
<evidence type="ECO:0000313" key="7">
    <source>
        <dbReference type="EMBL" id="QGY47609.1"/>
    </source>
</evidence>
<dbReference type="GO" id="GO:0051536">
    <property type="term" value="F:iron-sulfur cluster binding"/>
    <property type="evidence" value="ECO:0007669"/>
    <property type="project" value="UniProtKB-KW"/>
</dbReference>
<comment type="cofactor">
    <cofactor evidence="1">
        <name>[4Fe-4S] cluster</name>
        <dbReference type="ChEBI" id="CHEBI:49883"/>
    </cofactor>
</comment>
<dbReference type="EMBL" id="CP046401">
    <property type="protein sequence ID" value="QGY47609.1"/>
    <property type="molecule type" value="Genomic_DNA"/>
</dbReference>
<keyword evidence="2" id="KW-0949">S-adenosyl-L-methionine</keyword>
<evidence type="ECO:0000256" key="2">
    <source>
        <dbReference type="ARBA" id="ARBA00022691"/>
    </source>
</evidence>
<dbReference type="PROSITE" id="PS51918">
    <property type="entry name" value="RADICAL_SAM"/>
    <property type="match status" value="1"/>
</dbReference>
<dbReference type="AlphaFoldDB" id="A0A6I6K1T8"/>
<evidence type="ECO:0000256" key="5">
    <source>
        <dbReference type="ARBA" id="ARBA00023014"/>
    </source>
</evidence>